<evidence type="ECO:0000313" key="2">
    <source>
        <dbReference type="Proteomes" id="UP000886501"/>
    </source>
</evidence>
<evidence type="ECO:0000313" key="1">
    <source>
        <dbReference type="EMBL" id="KAF9653769.1"/>
    </source>
</evidence>
<proteinExistence type="predicted"/>
<dbReference type="EMBL" id="MU117963">
    <property type="protein sequence ID" value="KAF9653769.1"/>
    <property type="molecule type" value="Genomic_DNA"/>
</dbReference>
<name>A0ACB6ZWF8_THEGA</name>
<reference evidence="1" key="1">
    <citation type="submission" date="2019-10" db="EMBL/GenBank/DDBJ databases">
        <authorList>
            <consortium name="DOE Joint Genome Institute"/>
            <person name="Kuo A."/>
            <person name="Miyauchi S."/>
            <person name="Kiss E."/>
            <person name="Drula E."/>
            <person name="Kohler A."/>
            <person name="Sanchez-Garcia M."/>
            <person name="Andreopoulos B."/>
            <person name="Barry K.W."/>
            <person name="Bonito G."/>
            <person name="Buee M."/>
            <person name="Carver A."/>
            <person name="Chen C."/>
            <person name="Cichocki N."/>
            <person name="Clum A."/>
            <person name="Culley D."/>
            <person name="Crous P.W."/>
            <person name="Fauchery L."/>
            <person name="Girlanda M."/>
            <person name="Hayes R."/>
            <person name="Keri Z."/>
            <person name="Labutti K."/>
            <person name="Lipzen A."/>
            <person name="Lombard V."/>
            <person name="Magnuson J."/>
            <person name="Maillard F."/>
            <person name="Morin E."/>
            <person name="Murat C."/>
            <person name="Nolan M."/>
            <person name="Ohm R."/>
            <person name="Pangilinan J."/>
            <person name="Pereira M."/>
            <person name="Perotto S."/>
            <person name="Peter M."/>
            <person name="Riley R."/>
            <person name="Sitrit Y."/>
            <person name="Stielow B."/>
            <person name="Szollosi G."/>
            <person name="Zifcakova L."/>
            <person name="Stursova M."/>
            <person name="Spatafora J.W."/>
            <person name="Tedersoo L."/>
            <person name="Vaario L.-M."/>
            <person name="Yamada A."/>
            <person name="Yan M."/>
            <person name="Wang P."/>
            <person name="Xu J."/>
            <person name="Bruns T."/>
            <person name="Baldrian P."/>
            <person name="Vilgalys R."/>
            <person name="Henrissat B."/>
            <person name="Grigoriev I.V."/>
            <person name="Hibbett D."/>
            <person name="Nagy L.G."/>
            <person name="Martin F.M."/>
        </authorList>
    </citation>
    <scope>NUCLEOTIDE SEQUENCE</scope>
    <source>
        <strain evidence="1">P2</strain>
    </source>
</reference>
<gene>
    <name evidence="1" type="ORF">BDM02DRAFT_3107764</name>
</gene>
<dbReference type="Proteomes" id="UP000886501">
    <property type="component" value="Unassembled WGS sequence"/>
</dbReference>
<reference evidence="1" key="2">
    <citation type="journal article" date="2020" name="Nat. Commun.">
        <title>Large-scale genome sequencing of mycorrhizal fungi provides insights into the early evolution of symbiotic traits.</title>
        <authorList>
            <person name="Miyauchi S."/>
            <person name="Kiss E."/>
            <person name="Kuo A."/>
            <person name="Drula E."/>
            <person name="Kohler A."/>
            <person name="Sanchez-Garcia M."/>
            <person name="Morin E."/>
            <person name="Andreopoulos B."/>
            <person name="Barry K.W."/>
            <person name="Bonito G."/>
            <person name="Buee M."/>
            <person name="Carver A."/>
            <person name="Chen C."/>
            <person name="Cichocki N."/>
            <person name="Clum A."/>
            <person name="Culley D."/>
            <person name="Crous P.W."/>
            <person name="Fauchery L."/>
            <person name="Girlanda M."/>
            <person name="Hayes R.D."/>
            <person name="Keri Z."/>
            <person name="LaButti K."/>
            <person name="Lipzen A."/>
            <person name="Lombard V."/>
            <person name="Magnuson J."/>
            <person name="Maillard F."/>
            <person name="Murat C."/>
            <person name="Nolan M."/>
            <person name="Ohm R.A."/>
            <person name="Pangilinan J."/>
            <person name="Pereira M.F."/>
            <person name="Perotto S."/>
            <person name="Peter M."/>
            <person name="Pfister S."/>
            <person name="Riley R."/>
            <person name="Sitrit Y."/>
            <person name="Stielow J.B."/>
            <person name="Szollosi G."/>
            <person name="Zifcakova L."/>
            <person name="Stursova M."/>
            <person name="Spatafora J.W."/>
            <person name="Tedersoo L."/>
            <person name="Vaario L.M."/>
            <person name="Yamada A."/>
            <person name="Yan M."/>
            <person name="Wang P."/>
            <person name="Xu J."/>
            <person name="Bruns T."/>
            <person name="Baldrian P."/>
            <person name="Vilgalys R."/>
            <person name="Dunand C."/>
            <person name="Henrissat B."/>
            <person name="Grigoriev I.V."/>
            <person name="Hibbett D."/>
            <person name="Nagy L.G."/>
            <person name="Martin F.M."/>
        </authorList>
    </citation>
    <scope>NUCLEOTIDE SEQUENCE</scope>
    <source>
        <strain evidence="1">P2</strain>
    </source>
</reference>
<keyword evidence="2" id="KW-1185">Reference proteome</keyword>
<comment type="caution">
    <text evidence="1">The sequence shown here is derived from an EMBL/GenBank/DDBJ whole genome shotgun (WGS) entry which is preliminary data.</text>
</comment>
<protein>
    <submittedName>
        <fullName evidence="1">UDP-Glycosyltransferase/glycogen phosphorylase</fullName>
    </submittedName>
</protein>
<sequence length="388" mass="43694">MAHNTRTTILFITNSESGQANTILALVAELLSRPDTEVHVASFAALEKRVATLRDNILSIPSSSSLTFHTIHGVDMNTALRQRGIRDEDLIHSPTTKSYKAYDIASAIVTAWSCEDYLQIVENTKEIIRATNPDLAVIDYLFNPARDAVTGLGIPYILSNPSSALDIIGTAHPRLKFFWYYPAFGSGLPFPIPRRKIWKNIKMKLRMLYSYLTAREVSTLVKYRNSHGIFGRLPHETPLRKATEVISPDIVDLDFPFTKPNNLRLYGPIVLDNVPVQDLDPQLSKWLDAAPTVLMSMGTHFTYTKAQVRAVLRGFLTALDPKMRVLWKLPRHSSFQEIIDELLPGVEDKERFMIVDWVPVDPFSIMTHKNVVALVHHGGANSYFEAAL</sequence>
<accession>A0ACB6ZWF8</accession>
<organism evidence="1 2">
    <name type="scientific">Thelephora ganbajun</name>
    <name type="common">Ganba fungus</name>
    <dbReference type="NCBI Taxonomy" id="370292"/>
    <lineage>
        <taxon>Eukaryota</taxon>
        <taxon>Fungi</taxon>
        <taxon>Dikarya</taxon>
        <taxon>Basidiomycota</taxon>
        <taxon>Agaricomycotina</taxon>
        <taxon>Agaricomycetes</taxon>
        <taxon>Thelephorales</taxon>
        <taxon>Thelephoraceae</taxon>
        <taxon>Thelephora</taxon>
    </lineage>
</organism>